<evidence type="ECO:0008006" key="3">
    <source>
        <dbReference type="Google" id="ProtNLM"/>
    </source>
</evidence>
<name>A0A0A8XNI3_ARUDO</name>
<sequence length="72" mass="8270">MCSQHRTFAALLYSMAMAQTGHTLAAERCCPDDLTELIRRRGCGLMFFLLLMSWLMSPRLERKEGFLCGEPR</sequence>
<dbReference type="EMBL" id="GBRH01282984">
    <property type="protein sequence ID" value="JAD14911.1"/>
    <property type="molecule type" value="Transcribed_RNA"/>
</dbReference>
<protein>
    <recommendedName>
        <fullName evidence="3">Secreted protein</fullName>
    </recommendedName>
</protein>
<dbReference type="AlphaFoldDB" id="A0A0A8XNI3"/>
<reference evidence="2" key="2">
    <citation type="journal article" date="2015" name="Data Brief">
        <title>Shoot transcriptome of the giant reed, Arundo donax.</title>
        <authorList>
            <person name="Barrero R.A."/>
            <person name="Guerrero F.D."/>
            <person name="Moolhuijzen P."/>
            <person name="Goolsby J.A."/>
            <person name="Tidwell J."/>
            <person name="Bellgard S.E."/>
            <person name="Bellgard M.I."/>
        </authorList>
    </citation>
    <scope>NUCLEOTIDE SEQUENCE</scope>
    <source>
        <tissue evidence="2">Shoot tissue taken approximately 20 cm above the soil surface</tissue>
    </source>
</reference>
<proteinExistence type="predicted"/>
<organism evidence="2">
    <name type="scientific">Arundo donax</name>
    <name type="common">Giant reed</name>
    <name type="synonym">Donax arundinaceus</name>
    <dbReference type="NCBI Taxonomy" id="35708"/>
    <lineage>
        <taxon>Eukaryota</taxon>
        <taxon>Viridiplantae</taxon>
        <taxon>Streptophyta</taxon>
        <taxon>Embryophyta</taxon>
        <taxon>Tracheophyta</taxon>
        <taxon>Spermatophyta</taxon>
        <taxon>Magnoliopsida</taxon>
        <taxon>Liliopsida</taxon>
        <taxon>Poales</taxon>
        <taxon>Poaceae</taxon>
        <taxon>PACMAD clade</taxon>
        <taxon>Arundinoideae</taxon>
        <taxon>Arundineae</taxon>
        <taxon>Arundo</taxon>
    </lineage>
</organism>
<feature type="chain" id="PRO_5002043055" description="Secreted protein" evidence="1">
    <location>
        <begin position="26"/>
        <end position="72"/>
    </location>
</feature>
<feature type="signal peptide" evidence="1">
    <location>
        <begin position="1"/>
        <end position="25"/>
    </location>
</feature>
<evidence type="ECO:0000256" key="1">
    <source>
        <dbReference type="SAM" id="SignalP"/>
    </source>
</evidence>
<reference evidence="2" key="1">
    <citation type="submission" date="2014-09" db="EMBL/GenBank/DDBJ databases">
        <authorList>
            <person name="Magalhaes I.L.F."/>
            <person name="Oliveira U."/>
            <person name="Santos F.R."/>
            <person name="Vidigal T.H.D.A."/>
            <person name="Brescovit A.D."/>
            <person name="Santos A.J."/>
        </authorList>
    </citation>
    <scope>NUCLEOTIDE SEQUENCE</scope>
    <source>
        <tissue evidence="2">Shoot tissue taken approximately 20 cm above the soil surface</tissue>
    </source>
</reference>
<accession>A0A0A8XNI3</accession>
<keyword evidence="1" id="KW-0732">Signal</keyword>
<evidence type="ECO:0000313" key="2">
    <source>
        <dbReference type="EMBL" id="JAD14911.1"/>
    </source>
</evidence>